<proteinExistence type="predicted"/>
<feature type="modified residue" description="4-aspartylphosphate" evidence="1">
    <location>
        <position position="56"/>
    </location>
</feature>
<dbReference type="PROSITE" id="PS50110">
    <property type="entry name" value="RESPONSE_REGULATORY"/>
    <property type="match status" value="1"/>
</dbReference>
<dbReference type="EMBL" id="WVHS01000002">
    <property type="protein sequence ID" value="MXV15039.1"/>
    <property type="molecule type" value="Genomic_DNA"/>
</dbReference>
<evidence type="ECO:0000259" key="2">
    <source>
        <dbReference type="PROSITE" id="PS50110"/>
    </source>
</evidence>
<dbReference type="SMART" id="SM00448">
    <property type="entry name" value="REC"/>
    <property type="match status" value="1"/>
</dbReference>
<dbReference type="InterPro" id="IPR011006">
    <property type="entry name" value="CheY-like_superfamily"/>
</dbReference>
<keyword evidence="1" id="KW-0597">Phosphoprotein</keyword>
<protein>
    <submittedName>
        <fullName evidence="4">Response regulator</fullName>
    </submittedName>
</protein>
<dbReference type="Gene3D" id="3.40.50.2300">
    <property type="match status" value="1"/>
</dbReference>
<comment type="caution">
    <text evidence="4">The sequence shown here is derived from an EMBL/GenBank/DDBJ whole genome shotgun (WGS) entry which is preliminary data.</text>
</comment>
<dbReference type="Pfam" id="PF04397">
    <property type="entry name" value="LytTR"/>
    <property type="match status" value="1"/>
</dbReference>
<keyword evidence="5" id="KW-1185">Reference proteome</keyword>
<dbReference type="RefSeq" id="WP_160906060.1">
    <property type="nucleotide sequence ID" value="NZ_WVHS01000002.1"/>
</dbReference>
<name>A0A7K1XW83_9SPHI</name>
<evidence type="ECO:0000313" key="4">
    <source>
        <dbReference type="EMBL" id="MXV15039.1"/>
    </source>
</evidence>
<feature type="domain" description="Response regulatory" evidence="2">
    <location>
        <begin position="4"/>
        <end position="117"/>
    </location>
</feature>
<dbReference type="GO" id="GO:0003677">
    <property type="term" value="F:DNA binding"/>
    <property type="evidence" value="ECO:0007669"/>
    <property type="project" value="InterPro"/>
</dbReference>
<dbReference type="SUPFAM" id="SSF52172">
    <property type="entry name" value="CheY-like"/>
    <property type="match status" value="1"/>
</dbReference>
<gene>
    <name evidence="4" type="ORF">GS398_06990</name>
</gene>
<dbReference type="GO" id="GO:0000156">
    <property type="term" value="F:phosphorelay response regulator activity"/>
    <property type="evidence" value="ECO:0007669"/>
    <property type="project" value="InterPro"/>
</dbReference>
<dbReference type="InterPro" id="IPR001789">
    <property type="entry name" value="Sig_transdc_resp-reg_receiver"/>
</dbReference>
<dbReference type="SMART" id="SM00850">
    <property type="entry name" value="LytTR"/>
    <property type="match status" value="1"/>
</dbReference>
<sequence>MNIRAILIDDELPNLDNLGAMLAAHCPEVEITATARNAADGARLITLHRPDLLFLDIQMPGKNGFDLLRELPDRDVEVIFVTAYDQHGIQAIKFSAIDYLLKPVNSAELKEAVNKAVIRLDHKQKNRQLENLLALIDGRRDRNSHRIALPSQKDTRFVPVRDIVRCESSNNYTTFYLLTGEEILVSRAIYEYEELLVDYGFVRCHQSHLVNLDHVLSLVKEDNGYLLMEGGRKVPLSRQKRDGIKKRLGI</sequence>
<feature type="domain" description="HTH LytTR-type" evidence="3">
    <location>
        <begin position="149"/>
        <end position="250"/>
    </location>
</feature>
<evidence type="ECO:0000256" key="1">
    <source>
        <dbReference type="PROSITE-ProRule" id="PRU00169"/>
    </source>
</evidence>
<dbReference type="InterPro" id="IPR046947">
    <property type="entry name" value="LytR-like"/>
</dbReference>
<reference evidence="4 5" key="1">
    <citation type="submission" date="2019-11" db="EMBL/GenBank/DDBJ databases">
        <title>Pedobacter sp. HMF7056 Genome sequencing and assembly.</title>
        <authorList>
            <person name="Kang H."/>
            <person name="Kim H."/>
            <person name="Joh K."/>
        </authorList>
    </citation>
    <scope>NUCLEOTIDE SEQUENCE [LARGE SCALE GENOMIC DNA]</scope>
    <source>
        <strain evidence="4 5">HMF7056</strain>
    </source>
</reference>
<evidence type="ECO:0000259" key="3">
    <source>
        <dbReference type="PROSITE" id="PS50930"/>
    </source>
</evidence>
<dbReference type="Gene3D" id="2.40.50.1020">
    <property type="entry name" value="LytTr DNA-binding domain"/>
    <property type="match status" value="1"/>
</dbReference>
<dbReference type="PANTHER" id="PTHR37299">
    <property type="entry name" value="TRANSCRIPTIONAL REGULATOR-RELATED"/>
    <property type="match status" value="1"/>
</dbReference>
<dbReference type="AlphaFoldDB" id="A0A7K1XW83"/>
<accession>A0A7K1XW83</accession>
<organism evidence="4 5">
    <name type="scientific">Hufsiella ginkgonis</name>
    <dbReference type="NCBI Taxonomy" id="2695274"/>
    <lineage>
        <taxon>Bacteria</taxon>
        <taxon>Pseudomonadati</taxon>
        <taxon>Bacteroidota</taxon>
        <taxon>Sphingobacteriia</taxon>
        <taxon>Sphingobacteriales</taxon>
        <taxon>Sphingobacteriaceae</taxon>
        <taxon>Hufsiella</taxon>
    </lineage>
</organism>
<dbReference type="InterPro" id="IPR007492">
    <property type="entry name" value="LytTR_DNA-bd_dom"/>
</dbReference>
<dbReference type="Proteomes" id="UP000451233">
    <property type="component" value="Unassembled WGS sequence"/>
</dbReference>
<dbReference type="Pfam" id="PF00072">
    <property type="entry name" value="Response_reg"/>
    <property type="match status" value="1"/>
</dbReference>
<evidence type="ECO:0000313" key="5">
    <source>
        <dbReference type="Proteomes" id="UP000451233"/>
    </source>
</evidence>
<dbReference type="PROSITE" id="PS50930">
    <property type="entry name" value="HTH_LYTTR"/>
    <property type="match status" value="1"/>
</dbReference>
<dbReference type="PANTHER" id="PTHR37299:SF1">
    <property type="entry name" value="STAGE 0 SPORULATION PROTEIN A HOMOLOG"/>
    <property type="match status" value="1"/>
</dbReference>